<organism evidence="2">
    <name type="scientific">bioreactor metagenome</name>
    <dbReference type="NCBI Taxonomy" id="1076179"/>
    <lineage>
        <taxon>unclassified sequences</taxon>
        <taxon>metagenomes</taxon>
        <taxon>ecological metagenomes</taxon>
    </lineage>
</organism>
<reference evidence="2" key="1">
    <citation type="submission" date="2019-08" db="EMBL/GenBank/DDBJ databases">
        <authorList>
            <person name="Kucharzyk K."/>
            <person name="Murdoch R.W."/>
            <person name="Higgins S."/>
            <person name="Loffler F."/>
        </authorList>
    </citation>
    <scope>NUCLEOTIDE SEQUENCE</scope>
</reference>
<proteinExistence type="predicted"/>
<accession>A0A645D6G5</accession>
<keyword evidence="1" id="KW-1133">Transmembrane helix</keyword>
<evidence type="ECO:0000256" key="1">
    <source>
        <dbReference type="SAM" id="Phobius"/>
    </source>
</evidence>
<keyword evidence="1" id="KW-0812">Transmembrane</keyword>
<comment type="caution">
    <text evidence="2">The sequence shown here is derived from an EMBL/GenBank/DDBJ whole genome shotgun (WGS) entry which is preliminary data.</text>
</comment>
<dbReference type="EMBL" id="VSSQ01033495">
    <property type="protein sequence ID" value="MPM85110.1"/>
    <property type="molecule type" value="Genomic_DNA"/>
</dbReference>
<dbReference type="AlphaFoldDB" id="A0A645D6G5"/>
<gene>
    <name evidence="2" type="ORF">SDC9_132187</name>
</gene>
<protein>
    <submittedName>
        <fullName evidence="2">Uncharacterized protein</fullName>
    </submittedName>
</protein>
<feature type="transmembrane region" description="Helical" evidence="1">
    <location>
        <begin position="15"/>
        <end position="38"/>
    </location>
</feature>
<keyword evidence="1" id="KW-0472">Membrane</keyword>
<sequence length="155" mass="17488">MFAGGGIFDLLLQRFILALGGNLLHVLFRLLTFHLGFIETGPQVLHLFLGFLVPFVFLKIGFLTAGEQLLLRLQRVGNLLDLFEHRELLGQHVLKPPELLKNFLHTAISCLCGLYEILQSSTAFRVPEPPEGLGFDLPDTFTRHLKIQPDLLECQ</sequence>
<evidence type="ECO:0000313" key="2">
    <source>
        <dbReference type="EMBL" id="MPM85110.1"/>
    </source>
</evidence>
<name>A0A645D6G5_9ZZZZ</name>
<feature type="transmembrane region" description="Helical" evidence="1">
    <location>
        <begin position="44"/>
        <end position="65"/>
    </location>
</feature>